<dbReference type="OrthoDB" id="978593at2"/>
<dbReference type="PANTHER" id="PTHR13696">
    <property type="entry name" value="P-LOOP CONTAINING NUCLEOSIDE TRIPHOSPHATE HYDROLASE"/>
    <property type="match status" value="1"/>
</dbReference>
<sequence>MSKTITDRKRPIYVGFASQKGGVGKSTLAELFSAILYYERGIDLLVVDCDGRQESFLKLRERDRDTIEEYPEIAQGMQLHFKKFGKPSYPISAVPVEEALKEVSRLIGTEKVLTPELVIFDFPGHASTLELLNLSIEMDYIISPIEPDVQSLASSLAYAKTIEDIGVSTDNARIKELFLFWNKVDRRAKNSVIEEYTRYIKEHGLSLLDAKVYSSVKFSRELALGGVKGVFRCSYLPPAPALRIGTGIDEWVTELLNRIQLTTIRDEQDGNH</sequence>
<gene>
    <name evidence="2" type="ORF">E4P47_08885</name>
</gene>
<dbReference type="SUPFAM" id="SSF52540">
    <property type="entry name" value="P-loop containing nucleoside triphosphate hydrolases"/>
    <property type="match status" value="1"/>
</dbReference>
<dbReference type="InterPro" id="IPR002586">
    <property type="entry name" value="CobQ/CobB/MinD/ParA_Nub-bd_dom"/>
</dbReference>
<reference evidence="2 3" key="1">
    <citation type="submission" date="2019-03" db="EMBL/GenBank/DDBJ databases">
        <title>Porphyromonas levii Isolated from the Uterus of Dairy Cows.</title>
        <authorList>
            <person name="Francis A.M."/>
        </authorList>
    </citation>
    <scope>NUCLEOTIDE SEQUENCE [LARGE SCALE GENOMIC DNA]</scope>
    <source>
        <strain evidence="2 3">AF5678</strain>
    </source>
</reference>
<proteinExistence type="predicted"/>
<dbReference type="Gene3D" id="3.40.50.300">
    <property type="entry name" value="P-loop containing nucleotide triphosphate hydrolases"/>
    <property type="match status" value="1"/>
</dbReference>
<dbReference type="CDD" id="cd02042">
    <property type="entry name" value="ParAB_family"/>
    <property type="match status" value="1"/>
</dbReference>
<evidence type="ECO:0000313" key="2">
    <source>
        <dbReference type="EMBL" id="TFH94114.1"/>
    </source>
</evidence>
<dbReference type="Pfam" id="PF01656">
    <property type="entry name" value="CbiA"/>
    <property type="match status" value="1"/>
</dbReference>
<comment type="caution">
    <text evidence="2">The sequence shown here is derived from an EMBL/GenBank/DDBJ whole genome shotgun (WGS) entry which is preliminary data.</text>
</comment>
<keyword evidence="3" id="KW-1185">Reference proteome</keyword>
<evidence type="ECO:0000313" key="3">
    <source>
        <dbReference type="Proteomes" id="UP000297225"/>
    </source>
</evidence>
<feature type="domain" description="CobQ/CobB/MinD/ParA nucleotide binding" evidence="1">
    <location>
        <begin position="16"/>
        <end position="221"/>
    </location>
</feature>
<accession>A0A4Y8WMA9</accession>
<dbReference type="PANTHER" id="PTHR13696:SF52">
    <property type="entry name" value="PARA FAMILY PROTEIN CT_582"/>
    <property type="match status" value="1"/>
</dbReference>
<dbReference type="RefSeq" id="WP_134850057.1">
    <property type="nucleotide sequence ID" value="NZ_CP197400.1"/>
</dbReference>
<dbReference type="Proteomes" id="UP000297225">
    <property type="component" value="Unassembled WGS sequence"/>
</dbReference>
<dbReference type="InterPro" id="IPR027417">
    <property type="entry name" value="P-loop_NTPase"/>
</dbReference>
<evidence type="ECO:0000259" key="1">
    <source>
        <dbReference type="Pfam" id="PF01656"/>
    </source>
</evidence>
<organism evidence="2 3">
    <name type="scientific">Porphyromonas levii</name>
    <dbReference type="NCBI Taxonomy" id="28114"/>
    <lineage>
        <taxon>Bacteria</taxon>
        <taxon>Pseudomonadati</taxon>
        <taxon>Bacteroidota</taxon>
        <taxon>Bacteroidia</taxon>
        <taxon>Bacteroidales</taxon>
        <taxon>Porphyromonadaceae</taxon>
        <taxon>Porphyromonas</taxon>
    </lineage>
</organism>
<dbReference type="InterPro" id="IPR050678">
    <property type="entry name" value="DNA_Partitioning_ATPase"/>
</dbReference>
<protein>
    <submittedName>
        <fullName evidence="2">ParA family protein</fullName>
    </submittedName>
</protein>
<dbReference type="AlphaFoldDB" id="A0A4Y8WMA9"/>
<name>A0A4Y8WMA9_9PORP</name>
<dbReference type="EMBL" id="SPNC01000186">
    <property type="protein sequence ID" value="TFH94114.1"/>
    <property type="molecule type" value="Genomic_DNA"/>
</dbReference>